<evidence type="ECO:0000256" key="11">
    <source>
        <dbReference type="ARBA" id="ARBA00031564"/>
    </source>
</evidence>
<comment type="catalytic activity">
    <reaction evidence="14">
        <text>L-cysteinylglycine + H2O = L-cysteine + glycine</text>
        <dbReference type="Rhea" id="RHEA:28783"/>
        <dbReference type="ChEBI" id="CHEBI:15377"/>
        <dbReference type="ChEBI" id="CHEBI:35235"/>
        <dbReference type="ChEBI" id="CHEBI:57305"/>
        <dbReference type="ChEBI" id="CHEBI:61694"/>
    </reaction>
    <physiologicalReaction direction="left-to-right" evidence="14">
        <dbReference type="Rhea" id="RHEA:28784"/>
    </physiologicalReaction>
</comment>
<reference evidence="17" key="1">
    <citation type="submission" date="2015-11" db="EMBL/GenBank/DDBJ databases">
        <title>De novo transcriptome assembly of four potential Pierce s Disease insect vectors from Arizona vineyards.</title>
        <authorList>
            <person name="Tassone E.E."/>
        </authorList>
    </citation>
    <scope>NUCLEOTIDE SEQUENCE</scope>
</reference>
<dbReference type="GO" id="GO:0005737">
    <property type="term" value="C:cytoplasm"/>
    <property type="evidence" value="ECO:0007669"/>
    <property type="project" value="InterPro"/>
</dbReference>
<evidence type="ECO:0000313" key="17">
    <source>
        <dbReference type="EMBL" id="JAS46544.1"/>
    </source>
</evidence>
<dbReference type="Gene3D" id="3.40.220.10">
    <property type="entry name" value="Leucine Aminopeptidase, subunit E, domain 1"/>
    <property type="match status" value="1"/>
</dbReference>
<keyword evidence="3" id="KW-0031">Aminopeptidase</keyword>
<evidence type="ECO:0000256" key="1">
    <source>
        <dbReference type="ARBA" id="ARBA00009528"/>
    </source>
</evidence>
<dbReference type="AlphaFoldDB" id="A0A1B6F8W9"/>
<evidence type="ECO:0000256" key="6">
    <source>
        <dbReference type="ARBA" id="ARBA00023511"/>
    </source>
</evidence>
<keyword evidence="5" id="KW-0378">Hydrolase</keyword>
<dbReference type="SUPFAM" id="SSF53187">
    <property type="entry name" value="Zn-dependent exopeptidases"/>
    <property type="match status" value="1"/>
</dbReference>
<dbReference type="InterPro" id="IPR000819">
    <property type="entry name" value="Peptidase_M17_C"/>
</dbReference>
<dbReference type="PANTHER" id="PTHR11963">
    <property type="entry name" value="LEUCINE AMINOPEPTIDASE-RELATED"/>
    <property type="match status" value="1"/>
</dbReference>
<evidence type="ECO:0000256" key="12">
    <source>
        <dbReference type="ARBA" id="ARBA00045966"/>
    </source>
</evidence>
<dbReference type="InterPro" id="IPR008283">
    <property type="entry name" value="Peptidase_M17_N"/>
</dbReference>
<keyword evidence="4" id="KW-0645">Protease</keyword>
<evidence type="ECO:0000256" key="13">
    <source>
        <dbReference type="ARBA" id="ARBA00047881"/>
    </source>
</evidence>
<dbReference type="PANTHER" id="PTHR11963:SF16">
    <property type="entry name" value="CYTOSOL AMINOPEPTIDASE"/>
    <property type="match status" value="1"/>
</dbReference>
<protein>
    <recommendedName>
        <fullName evidence="2">Cytosol aminopeptidase</fullName>
        <ecNumber evidence="7">3.4.13.23</ecNumber>
    </recommendedName>
    <alternativeName>
        <fullName evidence="10">Cysteinylglycine-S-conjugate dipeptidase</fullName>
    </alternativeName>
    <alternativeName>
        <fullName evidence="11">Leucine aminopeptidase 3</fullName>
    </alternativeName>
    <alternativeName>
        <fullName evidence="9">Proline aminopeptidase</fullName>
    </alternativeName>
    <alternativeName>
        <fullName evidence="8">Prolyl aminopeptidase</fullName>
    </alternativeName>
</protein>
<evidence type="ECO:0000256" key="14">
    <source>
        <dbReference type="ARBA" id="ARBA00049107"/>
    </source>
</evidence>
<comment type="function">
    <text evidence="12">Cytosolic metallopeptidase that catalyzes the removal of unsubstituted N-terminal hydrophobic amino acids from various peptides. The presence of Zn(2+) ions is essential for the peptidase activity, and the association with other cofactors can modulate the substrate spectificity of the enzyme. For instance, in the presence of Mn(2+), it displays a specific Cys-Gly hydrolyzing activity of Cys-Gly-S-conjugates. Involved in the metabolism of glutathione and in the degradation of glutathione S-conjugates, which may play a role in the control of the cell redox status.</text>
</comment>
<dbReference type="InterPro" id="IPR011356">
    <property type="entry name" value="Leucine_aapep/pepB"/>
</dbReference>
<evidence type="ECO:0000256" key="9">
    <source>
        <dbReference type="ARBA" id="ARBA00030930"/>
    </source>
</evidence>
<evidence type="ECO:0000256" key="3">
    <source>
        <dbReference type="ARBA" id="ARBA00022438"/>
    </source>
</evidence>
<evidence type="ECO:0000259" key="16">
    <source>
        <dbReference type="Pfam" id="PF02789"/>
    </source>
</evidence>
<evidence type="ECO:0000256" key="4">
    <source>
        <dbReference type="ARBA" id="ARBA00022670"/>
    </source>
</evidence>
<dbReference type="GO" id="GO:0030145">
    <property type="term" value="F:manganese ion binding"/>
    <property type="evidence" value="ECO:0007669"/>
    <property type="project" value="InterPro"/>
</dbReference>
<evidence type="ECO:0000256" key="7">
    <source>
        <dbReference type="ARBA" id="ARBA00023625"/>
    </source>
</evidence>
<dbReference type="Gene3D" id="3.40.630.10">
    <property type="entry name" value="Zn peptidases"/>
    <property type="match status" value="1"/>
</dbReference>
<dbReference type="EC" id="3.4.13.23" evidence="7"/>
<evidence type="ECO:0000259" key="15">
    <source>
        <dbReference type="Pfam" id="PF00883"/>
    </source>
</evidence>
<dbReference type="GO" id="GO:0006508">
    <property type="term" value="P:proteolysis"/>
    <property type="evidence" value="ECO:0007669"/>
    <property type="project" value="UniProtKB-KW"/>
</dbReference>
<name>A0A1B6F8W9_9HEMI</name>
<comment type="catalytic activity">
    <reaction evidence="13">
        <text>S-benzyl-L-cysteinylglycine + H2O = S-benzyl-L-cysteine + glycine</text>
        <dbReference type="Rhea" id="RHEA:62568"/>
        <dbReference type="ChEBI" id="CHEBI:15377"/>
        <dbReference type="ChEBI" id="CHEBI:57305"/>
        <dbReference type="ChEBI" id="CHEBI:145802"/>
        <dbReference type="ChEBI" id="CHEBI:145803"/>
    </reaction>
    <physiologicalReaction direction="left-to-right" evidence="13">
        <dbReference type="Rhea" id="RHEA:62569"/>
    </physiologicalReaction>
</comment>
<dbReference type="Pfam" id="PF00883">
    <property type="entry name" value="Peptidase_M17"/>
    <property type="match status" value="1"/>
</dbReference>
<evidence type="ECO:0000256" key="8">
    <source>
        <dbReference type="ARBA" id="ARBA00029605"/>
    </source>
</evidence>
<feature type="domain" description="Cytosol aminopeptidase" evidence="15">
    <location>
        <begin position="248"/>
        <end position="555"/>
    </location>
</feature>
<comment type="similarity">
    <text evidence="1">Belongs to the peptidase M17 family.</text>
</comment>
<proteinExistence type="inferred from homology"/>
<sequence length="580" mass="63997">MFNIVVSNTVTSTTNKISNLLLLLHYKHKYFQQHLKMNSLRKFTQIVFRQNLFPFFPRFSSESSSSSAQGVKGLVVGVYDQDKSKDKSKEDTCIELSPEAYKVDQSTGGKVINALNGLRGDIGKLGKVTLLSNLSEEYPAIAVSGMGPKNAKFSDAEYLDEEAENVRIATGVGAKELQRVGVTEVVVEDFKRPEAAAEGSALGLWYYSDIPTQTKLSRLKEEGAGVTDESKTAEDDWMRGLTKAESQNIVRCLCETPPNFITPTQFAQRARDLLCPYGVQVFARDVRWMKENHMAALLTIGSSSIEPPVFLDLNYCSDDPKVNPYIMIGQGTTFNCGGLCRKECSRMMDADYASAATMLGVFKAVAAMRLPINLRGFIPMYEYMLGGLSLKPMDIIETHGHLIQTPHTDDFHQITLGEAILHVIKHHCPMCLITLGTLSPGTKAFVGGTSTVYARCDNMWQHINYAGAVTGDRMWRMPLYNDYADQVLESKGVDILNLGKSKSGEPSLIAAVLNQLTPACHDFTYIDITGSSAESNGYVPYLAKGLFTGAPTRGLIQLLCHLDYCRKQIESQEKQTATSS</sequence>
<comment type="catalytic activity">
    <reaction evidence="6">
        <text>an S-substituted L-cysteinylglycine + H2O = an S-substituted L-cysteine + glycine</text>
        <dbReference type="Rhea" id="RHEA:60444"/>
        <dbReference type="ChEBI" id="CHEBI:15377"/>
        <dbReference type="ChEBI" id="CHEBI:57305"/>
        <dbReference type="ChEBI" id="CHEBI:58717"/>
        <dbReference type="ChEBI" id="CHEBI:143103"/>
        <dbReference type="EC" id="3.4.13.23"/>
    </reaction>
    <physiologicalReaction direction="left-to-right" evidence="6">
        <dbReference type="Rhea" id="RHEA:60445"/>
    </physiologicalReaction>
</comment>
<evidence type="ECO:0000256" key="2">
    <source>
        <dbReference type="ARBA" id="ARBA00014190"/>
    </source>
</evidence>
<dbReference type="Pfam" id="PF02789">
    <property type="entry name" value="Peptidase_M17_N"/>
    <property type="match status" value="1"/>
</dbReference>
<organism evidence="17">
    <name type="scientific">Cuerna arida</name>
    <dbReference type="NCBI Taxonomy" id="1464854"/>
    <lineage>
        <taxon>Eukaryota</taxon>
        <taxon>Metazoa</taxon>
        <taxon>Ecdysozoa</taxon>
        <taxon>Arthropoda</taxon>
        <taxon>Hexapoda</taxon>
        <taxon>Insecta</taxon>
        <taxon>Pterygota</taxon>
        <taxon>Neoptera</taxon>
        <taxon>Paraneoptera</taxon>
        <taxon>Hemiptera</taxon>
        <taxon>Auchenorrhyncha</taxon>
        <taxon>Membracoidea</taxon>
        <taxon>Cicadellidae</taxon>
        <taxon>Cicadellinae</taxon>
        <taxon>Proconiini</taxon>
        <taxon>Cuerna</taxon>
    </lineage>
</organism>
<evidence type="ECO:0000256" key="10">
    <source>
        <dbReference type="ARBA" id="ARBA00030997"/>
    </source>
</evidence>
<dbReference type="EMBL" id="GECZ01023225">
    <property type="protein sequence ID" value="JAS46544.1"/>
    <property type="molecule type" value="Transcribed_RNA"/>
</dbReference>
<gene>
    <name evidence="17" type="ORF">g.17945</name>
</gene>
<dbReference type="SUPFAM" id="SSF52949">
    <property type="entry name" value="Macro domain-like"/>
    <property type="match status" value="1"/>
</dbReference>
<evidence type="ECO:0000256" key="5">
    <source>
        <dbReference type="ARBA" id="ARBA00022801"/>
    </source>
</evidence>
<feature type="domain" description="Peptidase M17 leucyl aminopeptidase N-terminal" evidence="16">
    <location>
        <begin position="95"/>
        <end position="209"/>
    </location>
</feature>
<dbReference type="InterPro" id="IPR043472">
    <property type="entry name" value="Macro_dom-like"/>
</dbReference>
<accession>A0A1B6F8W9</accession>
<dbReference type="GO" id="GO:0070006">
    <property type="term" value="F:metalloaminopeptidase activity"/>
    <property type="evidence" value="ECO:0007669"/>
    <property type="project" value="InterPro"/>
</dbReference>